<dbReference type="Pfam" id="PF12937">
    <property type="entry name" value="F-box-like"/>
    <property type="match status" value="1"/>
</dbReference>
<sequence length="625" mass="71558">MDELPVEILHLVFSHLLRNDLFQCQTTCKSWYRPAQRYAYKNVLLQYQAQAEKYLDTVAAVQELGLLAESIDLNQVFLPQFYAASSDRFKILSRLAELCPNVRCLNTSDTNNGFFKSLLPVYRQGHFQYLENIPIPKGWAVFRDYMQCVMAMRGKLTRLTIGDSTNRQCYFDDIFQDDFMDEMTSKLNEFTHLKSLSFIKHTDKHIFEFDDILQRCPQLESFSFTAYSLKRIESIGMFNYLSDDIYMPVDLEQIQPRPRISSFIGNFLLMSDESLKYIMFKLPKLLHLDINTNHQDHQLVADLKNRGFGFSSKTMLQFLLYVFQMKSARFHNVRMPNAVDFLSYLLNSVNYSGAMDIRYKRENQSFISADNPMLQFDVNSSHSSAWVANKITAIFEVAQQYGKTLLREQKANTLPHQAILETSGKYLQFLTLANISQPVMQDYDADAACLLDYTFQSCPSLKALAMVDCSLISNNSTSALEVTNKSIEKLSFEHCQLDEQDLTNISLHIPLLKHLNVTSCAFTHSTSGTVEINMSATLFDTLFYTDSFISKAFIQLTTASAGSTYVVAQNGTCCLSTIEDYQSSLNIQSKHTFRLNICCKSIRTLSISMKNNHISHCHVDTLLCS</sequence>
<dbReference type="OrthoDB" id="2269401at2759"/>
<dbReference type="PANTHER" id="PTHR13318">
    <property type="entry name" value="PARTNER OF PAIRED, ISOFORM B-RELATED"/>
    <property type="match status" value="1"/>
</dbReference>
<proteinExistence type="predicted"/>
<dbReference type="AlphaFoldDB" id="A0A0C9MFM5"/>
<evidence type="ECO:0000313" key="3">
    <source>
        <dbReference type="Proteomes" id="UP000053815"/>
    </source>
</evidence>
<dbReference type="InterPro" id="IPR001810">
    <property type="entry name" value="F-box_dom"/>
</dbReference>
<dbReference type="Gene3D" id="1.20.1280.50">
    <property type="match status" value="1"/>
</dbReference>
<dbReference type="EMBL" id="DF836302">
    <property type="protein sequence ID" value="GAN01907.1"/>
    <property type="molecule type" value="Genomic_DNA"/>
</dbReference>
<reference evidence="2" key="1">
    <citation type="submission" date="2014-09" db="EMBL/GenBank/DDBJ databases">
        <title>Draft genome sequence of an oleaginous Mucoromycotina fungus Mucor ambiguus NBRC6742.</title>
        <authorList>
            <person name="Takeda I."/>
            <person name="Yamane N."/>
            <person name="Morita T."/>
            <person name="Tamano K."/>
            <person name="Machida M."/>
            <person name="Baker S."/>
            <person name="Koike H."/>
        </authorList>
    </citation>
    <scope>NUCLEOTIDE SEQUENCE</scope>
    <source>
        <strain evidence="2">NBRC 6742</strain>
    </source>
</reference>
<evidence type="ECO:0000259" key="1">
    <source>
        <dbReference type="PROSITE" id="PS50181"/>
    </source>
</evidence>
<name>A0A0C9MFM5_9FUNG</name>
<evidence type="ECO:0000313" key="2">
    <source>
        <dbReference type="EMBL" id="GAN01907.1"/>
    </source>
</evidence>
<accession>A0A0C9MFM5</accession>
<protein>
    <recommendedName>
        <fullName evidence="1">F-box domain-containing protein</fullName>
    </recommendedName>
</protein>
<dbReference type="GO" id="GO:0019005">
    <property type="term" value="C:SCF ubiquitin ligase complex"/>
    <property type="evidence" value="ECO:0007669"/>
    <property type="project" value="TreeGrafter"/>
</dbReference>
<organism evidence="2">
    <name type="scientific">Mucor ambiguus</name>
    <dbReference type="NCBI Taxonomy" id="91626"/>
    <lineage>
        <taxon>Eukaryota</taxon>
        <taxon>Fungi</taxon>
        <taxon>Fungi incertae sedis</taxon>
        <taxon>Mucoromycota</taxon>
        <taxon>Mucoromycotina</taxon>
        <taxon>Mucoromycetes</taxon>
        <taxon>Mucorales</taxon>
        <taxon>Mucorineae</taxon>
        <taxon>Mucoraceae</taxon>
        <taxon>Mucor</taxon>
    </lineage>
</organism>
<dbReference type="PANTHER" id="PTHR13318:SF95">
    <property type="entry name" value="F-BOX PROTEIN YLR352W"/>
    <property type="match status" value="1"/>
</dbReference>
<dbReference type="InterPro" id="IPR032675">
    <property type="entry name" value="LRR_dom_sf"/>
</dbReference>
<dbReference type="GO" id="GO:0031146">
    <property type="term" value="P:SCF-dependent proteasomal ubiquitin-dependent protein catabolic process"/>
    <property type="evidence" value="ECO:0007669"/>
    <property type="project" value="TreeGrafter"/>
</dbReference>
<dbReference type="PROSITE" id="PS50181">
    <property type="entry name" value="FBOX"/>
    <property type="match status" value="1"/>
</dbReference>
<dbReference type="Proteomes" id="UP000053815">
    <property type="component" value="Unassembled WGS sequence"/>
</dbReference>
<dbReference type="SUPFAM" id="SSF52047">
    <property type="entry name" value="RNI-like"/>
    <property type="match status" value="1"/>
</dbReference>
<keyword evidence="3" id="KW-1185">Reference proteome</keyword>
<dbReference type="SUPFAM" id="SSF81383">
    <property type="entry name" value="F-box domain"/>
    <property type="match status" value="1"/>
</dbReference>
<dbReference type="Gene3D" id="3.80.10.10">
    <property type="entry name" value="Ribonuclease Inhibitor"/>
    <property type="match status" value="2"/>
</dbReference>
<dbReference type="CDD" id="cd09917">
    <property type="entry name" value="F-box_SF"/>
    <property type="match status" value="1"/>
</dbReference>
<feature type="domain" description="F-box" evidence="1">
    <location>
        <begin position="1"/>
        <end position="43"/>
    </location>
</feature>
<dbReference type="InterPro" id="IPR036047">
    <property type="entry name" value="F-box-like_dom_sf"/>
</dbReference>
<gene>
    <name evidence="2" type="ORF">MAM1_0013c01343</name>
</gene>